<organism evidence="1 2">
    <name type="scientific">Aestuariibaculum lutulentum</name>
    <dbReference type="NCBI Taxonomy" id="2920935"/>
    <lineage>
        <taxon>Bacteria</taxon>
        <taxon>Pseudomonadati</taxon>
        <taxon>Bacteroidota</taxon>
        <taxon>Flavobacteriia</taxon>
        <taxon>Flavobacteriales</taxon>
        <taxon>Flavobacteriaceae</taxon>
    </lineage>
</organism>
<comment type="caution">
    <text evidence="1">The sequence shown here is derived from an EMBL/GenBank/DDBJ whole genome shotgun (WGS) entry which is preliminary data.</text>
</comment>
<dbReference type="RefSeq" id="WP_240572318.1">
    <property type="nucleotide sequence ID" value="NZ_CP136709.1"/>
</dbReference>
<name>A0ABS9RIR6_9FLAO</name>
<evidence type="ECO:0000313" key="2">
    <source>
        <dbReference type="Proteomes" id="UP001156141"/>
    </source>
</evidence>
<reference evidence="1" key="1">
    <citation type="submission" date="2022-02" db="EMBL/GenBank/DDBJ databases">
        <title>Aestuariibaculum sp., a marine bacterium isolated from sediment in Guangxi.</title>
        <authorList>
            <person name="Ying J."/>
        </authorList>
    </citation>
    <scope>NUCLEOTIDE SEQUENCE</scope>
    <source>
        <strain evidence="1">L182</strain>
    </source>
</reference>
<dbReference type="Proteomes" id="UP001156141">
    <property type="component" value="Unassembled WGS sequence"/>
</dbReference>
<protein>
    <submittedName>
        <fullName evidence="1">DNA-binding protein</fullName>
    </submittedName>
</protein>
<keyword evidence="1" id="KW-0238">DNA-binding</keyword>
<dbReference type="EMBL" id="JAKVQD010000001">
    <property type="protein sequence ID" value="MCH4551997.1"/>
    <property type="molecule type" value="Genomic_DNA"/>
</dbReference>
<proteinExistence type="predicted"/>
<gene>
    <name evidence="1" type="ORF">MKW35_05145</name>
</gene>
<evidence type="ECO:0000313" key="1">
    <source>
        <dbReference type="EMBL" id="MCH4551997.1"/>
    </source>
</evidence>
<sequence>MKKKAILFQGLSIEELQELIGTIVTKNVAELQHELQSKKITGELRTQEETCNFLWVDSSILCAWTNKGKVKDYGIGARLYYMCCDLLECLTFLKKVRHDNI</sequence>
<keyword evidence="2" id="KW-1185">Reference proteome</keyword>
<accession>A0ABS9RIR6</accession>
<dbReference type="GO" id="GO:0003677">
    <property type="term" value="F:DNA binding"/>
    <property type="evidence" value="ECO:0007669"/>
    <property type="project" value="UniProtKB-KW"/>
</dbReference>